<keyword evidence="3" id="KW-1185">Reference proteome</keyword>
<reference evidence="2 3" key="1">
    <citation type="submission" date="2023-01" db="EMBL/GenBank/DDBJ databases">
        <title>Analysis of 21 Apiospora genomes using comparative genomics revels a genus with tremendous synthesis potential of carbohydrate active enzymes and secondary metabolites.</title>
        <authorList>
            <person name="Sorensen T."/>
        </authorList>
    </citation>
    <scope>NUCLEOTIDE SEQUENCE [LARGE SCALE GENOMIC DNA]</scope>
    <source>
        <strain evidence="2 3">CBS 33761</strain>
    </source>
</reference>
<comment type="caution">
    <text evidence="2">The sequence shown here is derived from an EMBL/GenBank/DDBJ whole genome shotgun (WGS) entry which is preliminary data.</text>
</comment>
<evidence type="ECO:0000256" key="1">
    <source>
        <dbReference type="SAM" id="SignalP"/>
    </source>
</evidence>
<evidence type="ECO:0000313" key="3">
    <source>
        <dbReference type="Proteomes" id="UP001444661"/>
    </source>
</evidence>
<name>A0ABR1T6L2_9PEZI</name>
<feature type="chain" id="PRO_5045556957" evidence="1">
    <location>
        <begin position="21"/>
        <end position="114"/>
    </location>
</feature>
<organism evidence="2 3">
    <name type="scientific">Apiospora rasikravindrae</name>
    <dbReference type="NCBI Taxonomy" id="990691"/>
    <lineage>
        <taxon>Eukaryota</taxon>
        <taxon>Fungi</taxon>
        <taxon>Dikarya</taxon>
        <taxon>Ascomycota</taxon>
        <taxon>Pezizomycotina</taxon>
        <taxon>Sordariomycetes</taxon>
        <taxon>Xylariomycetidae</taxon>
        <taxon>Amphisphaeriales</taxon>
        <taxon>Apiosporaceae</taxon>
        <taxon>Apiospora</taxon>
    </lineage>
</organism>
<gene>
    <name evidence="2" type="ORF">PG993_006169</name>
</gene>
<feature type="signal peptide" evidence="1">
    <location>
        <begin position="1"/>
        <end position="20"/>
    </location>
</feature>
<protein>
    <submittedName>
        <fullName evidence="2">Uncharacterized protein</fullName>
    </submittedName>
</protein>
<evidence type="ECO:0000313" key="2">
    <source>
        <dbReference type="EMBL" id="KAK8041646.1"/>
    </source>
</evidence>
<proteinExistence type="predicted"/>
<dbReference type="EMBL" id="JAQQWK010000005">
    <property type="protein sequence ID" value="KAK8041646.1"/>
    <property type="molecule type" value="Genomic_DNA"/>
</dbReference>
<keyword evidence="1" id="KW-0732">Signal</keyword>
<sequence length="114" mass="12250">MKNLALYLATLAAFLGYATANWSLEFYETGCPNEDSSGADSYIGGSNTDELWCVAVDIAHNVVATNIVQENMEVTLFSDPLCVENSDIATLDKDGCKVIGQQQVIAAARIIAKK</sequence>
<dbReference type="Proteomes" id="UP001444661">
    <property type="component" value="Unassembled WGS sequence"/>
</dbReference>
<accession>A0ABR1T6L2</accession>